<evidence type="ECO:0000256" key="3">
    <source>
        <dbReference type="ARBA" id="ARBA00023004"/>
    </source>
</evidence>
<dbReference type="OrthoDB" id="9764016at2"/>
<accession>A0A317FHI9</accession>
<reference evidence="6" key="1">
    <citation type="submission" date="2018-05" db="EMBL/GenBank/DDBJ databases">
        <authorList>
            <person name="Du Z."/>
            <person name="Wang X."/>
        </authorList>
    </citation>
    <scope>NUCLEOTIDE SEQUENCE [LARGE SCALE GENOMIC DNA]</scope>
    <source>
        <strain evidence="6">CQN31</strain>
    </source>
</reference>
<dbReference type="PANTHER" id="PTHR13096">
    <property type="entry name" value="MINA53 MYC INDUCED NUCLEAR ANTIGEN"/>
    <property type="match status" value="1"/>
</dbReference>
<name>A0A317FHI9_9PROT</name>
<dbReference type="AlphaFoldDB" id="A0A317FHI9"/>
<dbReference type="Gene3D" id="2.60.120.650">
    <property type="entry name" value="Cupin"/>
    <property type="match status" value="1"/>
</dbReference>
<dbReference type="InterPro" id="IPR003347">
    <property type="entry name" value="JmjC_dom"/>
</dbReference>
<evidence type="ECO:0000256" key="2">
    <source>
        <dbReference type="ARBA" id="ARBA00022723"/>
    </source>
</evidence>
<dbReference type="InterPro" id="IPR039994">
    <property type="entry name" value="NO66-like"/>
</dbReference>
<dbReference type="GO" id="GO:0032453">
    <property type="term" value="F:histone H3K4 demethylase activity"/>
    <property type="evidence" value="ECO:0007669"/>
    <property type="project" value="TreeGrafter"/>
</dbReference>
<gene>
    <name evidence="5" type="ORF">DFH01_04505</name>
</gene>
<evidence type="ECO:0000313" key="5">
    <source>
        <dbReference type="EMBL" id="PWS38544.1"/>
    </source>
</evidence>
<protein>
    <recommendedName>
        <fullName evidence="4">JmjC domain-containing protein</fullName>
    </recommendedName>
</protein>
<dbReference type="SUPFAM" id="SSF51197">
    <property type="entry name" value="Clavaminate synthase-like"/>
    <property type="match status" value="1"/>
</dbReference>
<keyword evidence="2" id="KW-0479">Metal-binding</keyword>
<dbReference type="GO" id="GO:0051864">
    <property type="term" value="F:histone H3K36 demethylase activity"/>
    <property type="evidence" value="ECO:0007669"/>
    <property type="project" value="TreeGrafter"/>
</dbReference>
<evidence type="ECO:0000256" key="1">
    <source>
        <dbReference type="ARBA" id="ARBA00001954"/>
    </source>
</evidence>
<dbReference type="RefSeq" id="WP_109869165.1">
    <property type="nucleotide sequence ID" value="NZ_QGNA01000001.1"/>
</dbReference>
<keyword evidence="6" id="KW-1185">Reference proteome</keyword>
<organism evidence="5 6">
    <name type="scientific">Falsiroseomonas bella</name>
    <dbReference type="NCBI Taxonomy" id="2184016"/>
    <lineage>
        <taxon>Bacteria</taxon>
        <taxon>Pseudomonadati</taxon>
        <taxon>Pseudomonadota</taxon>
        <taxon>Alphaproteobacteria</taxon>
        <taxon>Acetobacterales</taxon>
        <taxon>Roseomonadaceae</taxon>
        <taxon>Falsiroseomonas</taxon>
    </lineage>
</organism>
<feature type="domain" description="JmjC" evidence="4">
    <location>
        <begin position="81"/>
        <end position="249"/>
    </location>
</feature>
<dbReference type="EMBL" id="QGNA01000001">
    <property type="protein sequence ID" value="PWS38544.1"/>
    <property type="molecule type" value="Genomic_DNA"/>
</dbReference>
<sequence length="392" mass="42580">MTSDATLAETAWRQAFGDLPVEDGLALREGTAWRHVPGPAPGHHASLLSVADLDAFLATDAARAPRVSMADSRREGSAAVPRHEYLRDDDRVDLPGLFGAFDAGATLVVSQFHEMHPPLMRFCRGLEQIFLHAVQANIYLTPPGAQGFRVHYDTHDVLVLQVTGEKRWRLFPDQPVPRPTRRTPWPGNLSASGEPAALTLRAGDTLYVPRGVMHDAAAQAGDAPSLHITIGLMDPSFAAVLRLAVDLLEETEPALRETFPTWRLAEGPGRLAEMARPLAARLAEPAALERTALELLDRLAADRPALLGRGLFVPMPEEGTRLRLAPGVLHVLVPEADGGASLRWVGAQLRLDARQAGWMERLADGATPGELGDGAVDFCRRLMRRGLVVRES</sequence>
<keyword evidence="3" id="KW-0408">Iron</keyword>
<dbReference type="PROSITE" id="PS51184">
    <property type="entry name" value="JMJC"/>
    <property type="match status" value="1"/>
</dbReference>
<dbReference type="Proteomes" id="UP000245765">
    <property type="component" value="Unassembled WGS sequence"/>
</dbReference>
<evidence type="ECO:0000259" key="4">
    <source>
        <dbReference type="PROSITE" id="PS51184"/>
    </source>
</evidence>
<dbReference type="Pfam" id="PF08007">
    <property type="entry name" value="JmjC_2"/>
    <property type="match status" value="1"/>
</dbReference>
<dbReference type="GO" id="GO:0046872">
    <property type="term" value="F:metal ion binding"/>
    <property type="evidence" value="ECO:0007669"/>
    <property type="project" value="UniProtKB-KW"/>
</dbReference>
<dbReference type="PANTHER" id="PTHR13096:SF8">
    <property type="entry name" value="RIBOSOMAL OXYGENASE 1"/>
    <property type="match status" value="1"/>
</dbReference>
<evidence type="ECO:0000313" key="6">
    <source>
        <dbReference type="Proteomes" id="UP000245765"/>
    </source>
</evidence>
<proteinExistence type="predicted"/>
<comment type="caution">
    <text evidence="5">The sequence shown here is derived from an EMBL/GenBank/DDBJ whole genome shotgun (WGS) entry which is preliminary data.</text>
</comment>
<comment type="cofactor">
    <cofactor evidence="1">
        <name>Fe(2+)</name>
        <dbReference type="ChEBI" id="CHEBI:29033"/>
    </cofactor>
</comment>